<dbReference type="EMBL" id="JBHTIS010002123">
    <property type="protein sequence ID" value="MFD1049349.1"/>
    <property type="molecule type" value="Genomic_DNA"/>
</dbReference>
<feature type="non-terminal residue" evidence="1">
    <location>
        <position position="1"/>
    </location>
</feature>
<gene>
    <name evidence="1" type="ORF">ACFQ1S_29335</name>
</gene>
<proteinExistence type="predicted"/>
<sequence>CLGRTVHATEALLVRARSAFRKAYQAREGCDD</sequence>
<reference evidence="2" key="1">
    <citation type="journal article" date="2019" name="Int. J. Syst. Evol. Microbiol.">
        <title>The Global Catalogue of Microorganisms (GCM) 10K type strain sequencing project: providing services to taxonomists for standard genome sequencing and annotation.</title>
        <authorList>
            <consortium name="The Broad Institute Genomics Platform"/>
            <consortium name="The Broad Institute Genome Sequencing Center for Infectious Disease"/>
            <person name="Wu L."/>
            <person name="Ma J."/>
        </authorList>
    </citation>
    <scope>NUCLEOTIDE SEQUENCE [LARGE SCALE GENOMIC DNA]</scope>
    <source>
        <strain evidence="2">JCM 31486</strain>
    </source>
</reference>
<name>A0ABW3MID2_9PSEU</name>
<evidence type="ECO:0000313" key="2">
    <source>
        <dbReference type="Proteomes" id="UP001597045"/>
    </source>
</evidence>
<dbReference type="Proteomes" id="UP001597045">
    <property type="component" value="Unassembled WGS sequence"/>
</dbReference>
<accession>A0ABW3MID2</accession>
<protein>
    <submittedName>
        <fullName evidence="1">RNA polymerase subunit sigma-24</fullName>
    </submittedName>
</protein>
<evidence type="ECO:0000313" key="1">
    <source>
        <dbReference type="EMBL" id="MFD1049349.1"/>
    </source>
</evidence>
<keyword evidence="2" id="KW-1185">Reference proteome</keyword>
<comment type="caution">
    <text evidence="1">The sequence shown here is derived from an EMBL/GenBank/DDBJ whole genome shotgun (WGS) entry which is preliminary data.</text>
</comment>
<organism evidence="1 2">
    <name type="scientific">Kibdelosporangium lantanae</name>
    <dbReference type="NCBI Taxonomy" id="1497396"/>
    <lineage>
        <taxon>Bacteria</taxon>
        <taxon>Bacillati</taxon>
        <taxon>Actinomycetota</taxon>
        <taxon>Actinomycetes</taxon>
        <taxon>Pseudonocardiales</taxon>
        <taxon>Pseudonocardiaceae</taxon>
        <taxon>Kibdelosporangium</taxon>
    </lineage>
</organism>